<keyword evidence="4" id="KW-0805">Transcription regulation</keyword>
<dbReference type="InterPro" id="IPR001867">
    <property type="entry name" value="OmpR/PhoB-type_DNA-bd"/>
</dbReference>
<keyword evidence="5 8" id="KW-0238">DNA-binding</keyword>
<dbReference type="Proteomes" id="UP000682111">
    <property type="component" value="Unassembled WGS sequence"/>
</dbReference>
<dbReference type="Pfam" id="PF00072">
    <property type="entry name" value="Response_reg"/>
    <property type="match status" value="1"/>
</dbReference>
<sequence>MATILLLEDDRLLNRGIQLALEKDKHEVVVAYNFFEGVENYSKQHFDLFLLDICLPDGNGLMFCKKIRENSSCPIIFLTANDTERDMLEGFHAGCDDYMAKPFSIEVLRHKVKAILRCFQNNNEEQKRFQYKDLEVNFERMLVKKNKVECKLTAKEYKLLEYMIINRGKVLTRSMLLERVWDVDGDYIDENTLSVHIRRLRQKLEDDVKNPRYIITVFGIGYTFGA</sequence>
<dbReference type="AlphaFoldDB" id="A0A919WHH6"/>
<dbReference type="Gene3D" id="1.10.10.10">
    <property type="entry name" value="Winged helix-like DNA-binding domain superfamily/Winged helix DNA-binding domain"/>
    <property type="match status" value="1"/>
</dbReference>
<feature type="modified residue" description="4-aspartylphosphate" evidence="7">
    <location>
        <position position="52"/>
    </location>
</feature>
<evidence type="ECO:0000256" key="1">
    <source>
        <dbReference type="ARBA" id="ARBA00004496"/>
    </source>
</evidence>
<dbReference type="SMART" id="SM00862">
    <property type="entry name" value="Trans_reg_C"/>
    <property type="match status" value="1"/>
</dbReference>
<accession>A0A919WHH6</accession>
<dbReference type="SUPFAM" id="SSF52172">
    <property type="entry name" value="CheY-like"/>
    <property type="match status" value="1"/>
</dbReference>
<evidence type="ECO:0000256" key="6">
    <source>
        <dbReference type="ARBA" id="ARBA00023163"/>
    </source>
</evidence>
<feature type="domain" description="Response regulatory" evidence="9">
    <location>
        <begin position="3"/>
        <end position="116"/>
    </location>
</feature>
<dbReference type="CDD" id="cd00383">
    <property type="entry name" value="trans_reg_C"/>
    <property type="match status" value="1"/>
</dbReference>
<dbReference type="OrthoDB" id="9790442at2"/>
<keyword evidence="2 7" id="KW-0597">Phosphoprotein</keyword>
<proteinExistence type="predicted"/>
<dbReference type="CDD" id="cd17574">
    <property type="entry name" value="REC_OmpR"/>
    <property type="match status" value="1"/>
</dbReference>
<evidence type="ECO:0000259" key="10">
    <source>
        <dbReference type="PROSITE" id="PS51755"/>
    </source>
</evidence>
<evidence type="ECO:0000259" key="9">
    <source>
        <dbReference type="PROSITE" id="PS50110"/>
    </source>
</evidence>
<dbReference type="GO" id="GO:0005829">
    <property type="term" value="C:cytosol"/>
    <property type="evidence" value="ECO:0007669"/>
    <property type="project" value="TreeGrafter"/>
</dbReference>
<evidence type="ECO:0000256" key="2">
    <source>
        <dbReference type="ARBA" id="ARBA00022553"/>
    </source>
</evidence>
<dbReference type="Pfam" id="PF00486">
    <property type="entry name" value="Trans_reg_C"/>
    <property type="match status" value="1"/>
</dbReference>
<keyword evidence="3" id="KW-0902">Two-component regulatory system</keyword>
<dbReference type="InterPro" id="IPR001789">
    <property type="entry name" value="Sig_transdc_resp-reg_receiver"/>
</dbReference>
<dbReference type="InterPro" id="IPR039420">
    <property type="entry name" value="WalR-like"/>
</dbReference>
<evidence type="ECO:0000256" key="3">
    <source>
        <dbReference type="ARBA" id="ARBA00023012"/>
    </source>
</evidence>
<dbReference type="GO" id="GO:0032993">
    <property type="term" value="C:protein-DNA complex"/>
    <property type="evidence" value="ECO:0007669"/>
    <property type="project" value="TreeGrafter"/>
</dbReference>
<protein>
    <submittedName>
        <fullName evidence="11">DNA-binding response regulator</fullName>
    </submittedName>
</protein>
<feature type="DNA-binding region" description="OmpR/PhoB-type" evidence="8">
    <location>
        <begin position="126"/>
        <end position="226"/>
    </location>
</feature>
<evidence type="ECO:0000256" key="5">
    <source>
        <dbReference type="ARBA" id="ARBA00023125"/>
    </source>
</evidence>
<evidence type="ECO:0000256" key="4">
    <source>
        <dbReference type="ARBA" id="ARBA00023015"/>
    </source>
</evidence>
<gene>
    <name evidence="11" type="ORF">J27TS8_20890</name>
</gene>
<evidence type="ECO:0000313" key="12">
    <source>
        <dbReference type="Proteomes" id="UP000682111"/>
    </source>
</evidence>
<dbReference type="SMART" id="SM00448">
    <property type="entry name" value="REC"/>
    <property type="match status" value="1"/>
</dbReference>
<dbReference type="GO" id="GO:0006355">
    <property type="term" value="P:regulation of DNA-templated transcription"/>
    <property type="evidence" value="ECO:0007669"/>
    <property type="project" value="InterPro"/>
</dbReference>
<dbReference type="InterPro" id="IPR011006">
    <property type="entry name" value="CheY-like_superfamily"/>
</dbReference>
<keyword evidence="6" id="KW-0804">Transcription</keyword>
<dbReference type="GO" id="GO:0000156">
    <property type="term" value="F:phosphorelay response regulator activity"/>
    <property type="evidence" value="ECO:0007669"/>
    <property type="project" value="TreeGrafter"/>
</dbReference>
<name>A0A919WHH6_9BACI</name>
<dbReference type="FunFam" id="1.10.10.10:FF:000018">
    <property type="entry name" value="DNA-binding response regulator ResD"/>
    <property type="match status" value="1"/>
</dbReference>
<reference evidence="11" key="1">
    <citation type="submission" date="2021-03" db="EMBL/GenBank/DDBJ databases">
        <title>Antimicrobial resistance genes in bacteria isolated from Japanese honey, and their potential for conferring macrolide and lincosamide resistance in the American foulbrood pathogen Paenibacillus larvae.</title>
        <authorList>
            <person name="Okamoto M."/>
            <person name="Kumagai M."/>
            <person name="Kanamori H."/>
            <person name="Takamatsu D."/>
        </authorList>
    </citation>
    <scope>NUCLEOTIDE SEQUENCE</scope>
    <source>
        <strain evidence="11">J27TS8</strain>
    </source>
</reference>
<dbReference type="PROSITE" id="PS51755">
    <property type="entry name" value="OMPR_PHOB"/>
    <property type="match status" value="1"/>
</dbReference>
<dbReference type="PROSITE" id="PS50110">
    <property type="entry name" value="RESPONSE_REGULATORY"/>
    <property type="match status" value="1"/>
</dbReference>
<dbReference type="PANTHER" id="PTHR48111:SF73">
    <property type="entry name" value="ALKALINE PHOSPHATASE SYNTHESIS TRANSCRIPTIONAL REGULATORY PROTEIN PHOP"/>
    <property type="match status" value="1"/>
</dbReference>
<comment type="subcellular location">
    <subcellularLocation>
        <location evidence="1">Cytoplasm</location>
    </subcellularLocation>
</comment>
<dbReference type="GO" id="GO:0000976">
    <property type="term" value="F:transcription cis-regulatory region binding"/>
    <property type="evidence" value="ECO:0007669"/>
    <property type="project" value="TreeGrafter"/>
</dbReference>
<dbReference type="RefSeq" id="WP_095311406.1">
    <property type="nucleotide sequence ID" value="NZ_BORC01000003.1"/>
</dbReference>
<comment type="caution">
    <text evidence="11">The sequence shown here is derived from an EMBL/GenBank/DDBJ whole genome shotgun (WGS) entry which is preliminary data.</text>
</comment>
<evidence type="ECO:0000313" key="11">
    <source>
        <dbReference type="EMBL" id="GIN62096.1"/>
    </source>
</evidence>
<dbReference type="InterPro" id="IPR036388">
    <property type="entry name" value="WH-like_DNA-bd_sf"/>
</dbReference>
<evidence type="ECO:0000256" key="8">
    <source>
        <dbReference type="PROSITE-ProRule" id="PRU01091"/>
    </source>
</evidence>
<evidence type="ECO:0000256" key="7">
    <source>
        <dbReference type="PROSITE-ProRule" id="PRU00169"/>
    </source>
</evidence>
<organism evidence="11 12">
    <name type="scientific">Robertmurraya siralis</name>
    <dbReference type="NCBI Taxonomy" id="77777"/>
    <lineage>
        <taxon>Bacteria</taxon>
        <taxon>Bacillati</taxon>
        <taxon>Bacillota</taxon>
        <taxon>Bacilli</taxon>
        <taxon>Bacillales</taxon>
        <taxon>Bacillaceae</taxon>
        <taxon>Robertmurraya</taxon>
    </lineage>
</organism>
<dbReference type="PANTHER" id="PTHR48111">
    <property type="entry name" value="REGULATOR OF RPOS"/>
    <property type="match status" value="1"/>
</dbReference>
<dbReference type="Gene3D" id="3.40.50.2300">
    <property type="match status" value="1"/>
</dbReference>
<dbReference type="EMBL" id="BORC01000003">
    <property type="protein sequence ID" value="GIN62096.1"/>
    <property type="molecule type" value="Genomic_DNA"/>
</dbReference>
<feature type="domain" description="OmpR/PhoB-type" evidence="10">
    <location>
        <begin position="126"/>
        <end position="226"/>
    </location>
</feature>
<keyword evidence="12" id="KW-1185">Reference proteome</keyword>